<comment type="caution">
    <text evidence="2">The sequence shown here is derived from an EMBL/GenBank/DDBJ whole genome shotgun (WGS) entry which is preliminary data.</text>
</comment>
<name>A0A8J3SKD9_9ACTN</name>
<protein>
    <submittedName>
        <fullName evidence="2">Uncharacterized protein</fullName>
    </submittedName>
</protein>
<reference evidence="2 3" key="1">
    <citation type="submission" date="2021-01" db="EMBL/GenBank/DDBJ databases">
        <title>Whole genome shotgun sequence of Planobispora siamensis NBRC 107568.</title>
        <authorList>
            <person name="Komaki H."/>
            <person name="Tamura T."/>
        </authorList>
    </citation>
    <scope>NUCLEOTIDE SEQUENCE [LARGE SCALE GENOMIC DNA]</scope>
    <source>
        <strain evidence="2 3">NBRC 107568</strain>
    </source>
</reference>
<evidence type="ECO:0000313" key="2">
    <source>
        <dbReference type="EMBL" id="GIH93909.1"/>
    </source>
</evidence>
<sequence>MTTTRHPEATTEMTGRELRQFLGAVLPHAGIDDTLPVLTVVILDASGGMLHALASDRYTLALARHPLPETASSPLTGAVAAAALQAIVRQIKARARVRLTLTTEGLSIDQLSDPQISYHLPNRPAFAPLLHWRPWLAEQLQQKPELVVTAARAVALNPAFLARFRTASRDGLPLKMRPMGRCMVITCGNHFLGLAMPMGRSTDHAASPDPLTDWLTTPPPAQRVA</sequence>
<keyword evidence="3" id="KW-1185">Reference proteome</keyword>
<proteinExistence type="predicted"/>
<dbReference type="RefSeq" id="WP_204066055.1">
    <property type="nucleotide sequence ID" value="NZ_BOOJ01000036.1"/>
</dbReference>
<dbReference type="InterPro" id="IPR046938">
    <property type="entry name" value="DNA_clamp_sf"/>
</dbReference>
<evidence type="ECO:0000313" key="3">
    <source>
        <dbReference type="Proteomes" id="UP000619788"/>
    </source>
</evidence>
<dbReference type="Proteomes" id="UP000619788">
    <property type="component" value="Unassembled WGS sequence"/>
</dbReference>
<dbReference type="EMBL" id="BOOJ01000036">
    <property type="protein sequence ID" value="GIH93909.1"/>
    <property type="molecule type" value="Genomic_DNA"/>
</dbReference>
<dbReference type="Gene3D" id="3.10.150.10">
    <property type="entry name" value="DNA Polymerase III, subunit A, domain 2"/>
    <property type="match status" value="1"/>
</dbReference>
<dbReference type="AlphaFoldDB" id="A0A8J3SKD9"/>
<organism evidence="2 3">
    <name type="scientific">Planobispora siamensis</name>
    <dbReference type="NCBI Taxonomy" id="936338"/>
    <lineage>
        <taxon>Bacteria</taxon>
        <taxon>Bacillati</taxon>
        <taxon>Actinomycetota</taxon>
        <taxon>Actinomycetes</taxon>
        <taxon>Streptosporangiales</taxon>
        <taxon>Streptosporangiaceae</taxon>
        <taxon>Planobispora</taxon>
    </lineage>
</organism>
<feature type="region of interest" description="Disordered" evidence="1">
    <location>
        <begin position="202"/>
        <end position="225"/>
    </location>
</feature>
<gene>
    <name evidence="2" type="ORF">Psi01_45390</name>
</gene>
<dbReference type="SUPFAM" id="SSF55979">
    <property type="entry name" value="DNA clamp"/>
    <property type="match status" value="1"/>
</dbReference>
<accession>A0A8J3SKD9</accession>
<evidence type="ECO:0000256" key="1">
    <source>
        <dbReference type="SAM" id="MobiDB-lite"/>
    </source>
</evidence>